<dbReference type="Proteomes" id="UP000199306">
    <property type="component" value="Unassembled WGS sequence"/>
</dbReference>
<accession>A0A1I5NUX0</accession>
<protein>
    <recommendedName>
        <fullName evidence="3">DUF3324 domain-containing protein</fullName>
    </recommendedName>
</protein>
<dbReference type="EMBL" id="FOXH01000002">
    <property type="protein sequence ID" value="SFP25563.1"/>
    <property type="molecule type" value="Genomic_DNA"/>
</dbReference>
<dbReference type="OrthoDB" id="1119204at2"/>
<evidence type="ECO:0000313" key="1">
    <source>
        <dbReference type="EMBL" id="SFP25563.1"/>
    </source>
</evidence>
<keyword evidence="2" id="KW-1185">Reference proteome</keyword>
<reference evidence="1 2" key="1">
    <citation type="submission" date="2016-10" db="EMBL/GenBank/DDBJ databases">
        <authorList>
            <person name="de Groot N.N."/>
        </authorList>
    </citation>
    <scope>NUCLEOTIDE SEQUENCE [LARGE SCALE GENOMIC DNA]</scope>
    <source>
        <strain evidence="2">E92,LMG 26720,CCM 7988</strain>
    </source>
</reference>
<gene>
    <name evidence="1" type="ORF">SAMN04515674_102129</name>
</gene>
<proteinExistence type="predicted"/>
<name>A0A1I5NUX0_9BACT</name>
<sequence>MYVKQISLSLRFLLFLFLFHSLSATAKIVVLNGLTHIHNTGLGQVVTGKIQVKNVGLKPEKVLVYKRDLLQTCDGKNDFAVAGSQERSSAKWLETNIDEKLLKEGEEYEILYTIRIPQENVLNGSYWSMLMIEGADPVNEELQKGVSIGSKIRYAIQVITDIGTVENPKLSFENIFFKKTSPLIKTVNVKLRNPGTFMVRPKLLLEIYSKDGQKLKVLESTSQKVYPLSCKDYEIEIKDLPKGTYDAILVADYGADLFGTNLVIEIE</sequence>
<evidence type="ECO:0000313" key="2">
    <source>
        <dbReference type="Proteomes" id="UP000199306"/>
    </source>
</evidence>
<dbReference type="AlphaFoldDB" id="A0A1I5NUX0"/>
<dbReference type="STRING" id="1079859.SAMN04515674_102129"/>
<evidence type="ECO:0008006" key="3">
    <source>
        <dbReference type="Google" id="ProtNLM"/>
    </source>
</evidence>
<dbReference type="RefSeq" id="WP_092012420.1">
    <property type="nucleotide sequence ID" value="NZ_FOXH01000002.1"/>
</dbReference>
<organism evidence="1 2">
    <name type="scientific">Pseudarcicella hirudinis</name>
    <dbReference type="NCBI Taxonomy" id="1079859"/>
    <lineage>
        <taxon>Bacteria</taxon>
        <taxon>Pseudomonadati</taxon>
        <taxon>Bacteroidota</taxon>
        <taxon>Cytophagia</taxon>
        <taxon>Cytophagales</taxon>
        <taxon>Flectobacillaceae</taxon>
        <taxon>Pseudarcicella</taxon>
    </lineage>
</organism>